<keyword evidence="4" id="KW-0864">Zinc transport</keyword>
<dbReference type="AlphaFoldDB" id="A0A0K2ZJY6"/>
<evidence type="ECO:0000256" key="5">
    <source>
        <dbReference type="ARBA" id="ARBA00022989"/>
    </source>
</evidence>
<dbReference type="EMBL" id="CXOI01000016">
    <property type="protein sequence ID" value="CTP84569.1"/>
    <property type="molecule type" value="Genomic_DNA"/>
</dbReference>
<dbReference type="Proteomes" id="UP000046187">
    <property type="component" value="Unassembled WGS sequence"/>
</dbReference>
<keyword evidence="4" id="KW-0862">Zinc</keyword>
<evidence type="ECO:0000256" key="6">
    <source>
        <dbReference type="ARBA" id="ARBA00023136"/>
    </source>
</evidence>
<keyword evidence="6 7" id="KW-0472">Membrane</keyword>
<keyword evidence="2" id="KW-0813">Transport</keyword>
<evidence type="ECO:0000313" key="9">
    <source>
        <dbReference type="EMBL" id="CTP84569.1"/>
    </source>
</evidence>
<dbReference type="GO" id="GO:0006829">
    <property type="term" value="P:zinc ion transport"/>
    <property type="evidence" value="ECO:0007669"/>
    <property type="project" value="UniProtKB-KW"/>
</dbReference>
<feature type="transmembrane region" description="Helical" evidence="7">
    <location>
        <begin position="156"/>
        <end position="181"/>
    </location>
</feature>
<name>A0A0K2ZJY6_9XANT</name>
<reference evidence="10" key="1">
    <citation type="submission" date="2015-07" db="EMBL/GenBank/DDBJ databases">
        <authorList>
            <person name="Wibberg D."/>
        </authorList>
    </citation>
    <scope>NUCLEOTIDE SEQUENCE [LARGE SCALE GENOMIC DNA]</scope>
</reference>
<feature type="domain" description="Cation efflux protein transmembrane" evidence="8">
    <location>
        <begin position="11"/>
        <end position="212"/>
    </location>
</feature>
<proteinExistence type="predicted"/>
<dbReference type="InterPro" id="IPR040177">
    <property type="entry name" value="SLC30A9"/>
</dbReference>
<dbReference type="InterPro" id="IPR058533">
    <property type="entry name" value="Cation_efflux_TM"/>
</dbReference>
<evidence type="ECO:0000313" key="10">
    <source>
        <dbReference type="Proteomes" id="UP000046187"/>
    </source>
</evidence>
<organism evidence="9 10">
    <name type="scientific">Xanthomonas graminis pv. arrhenatheri LMG 727</name>
    <dbReference type="NCBI Taxonomy" id="1195923"/>
    <lineage>
        <taxon>Bacteria</taxon>
        <taxon>Pseudomonadati</taxon>
        <taxon>Pseudomonadota</taxon>
        <taxon>Gammaproteobacteria</taxon>
        <taxon>Lysobacterales</taxon>
        <taxon>Lysobacteraceae</taxon>
        <taxon>Xanthomonas</taxon>
        <taxon>Xanthomonas translucens group</taxon>
        <taxon>Xanthomonas graminis</taxon>
    </lineage>
</organism>
<dbReference type="Gene3D" id="1.20.1510.10">
    <property type="entry name" value="Cation efflux protein transmembrane domain"/>
    <property type="match status" value="1"/>
</dbReference>
<keyword evidence="3 7" id="KW-0812">Transmembrane</keyword>
<dbReference type="Pfam" id="PF01545">
    <property type="entry name" value="Cation_efflux"/>
    <property type="match status" value="1"/>
</dbReference>
<feature type="transmembrane region" description="Helical" evidence="7">
    <location>
        <begin position="113"/>
        <end position="135"/>
    </location>
</feature>
<keyword evidence="5 7" id="KW-1133">Transmembrane helix</keyword>
<dbReference type="InterPro" id="IPR027469">
    <property type="entry name" value="Cation_efflux_TMD_sf"/>
</dbReference>
<dbReference type="InterPro" id="IPR002524">
    <property type="entry name" value="Cation_efflux"/>
</dbReference>
<accession>A0A0K2ZJY6</accession>
<protein>
    <submittedName>
        <fullName evidence="9">Cation diffusion facilitator family transporter</fullName>
    </submittedName>
</protein>
<dbReference type="PANTHER" id="PTHR13414:SF9">
    <property type="entry name" value="PROTON-COUPLED ZINC ANTIPORTER SLC30A9, MITOCHONDRIAL"/>
    <property type="match status" value="1"/>
</dbReference>
<keyword evidence="4" id="KW-0406">Ion transport</keyword>
<sequence>MSGSGDSRRAIFFALGANLAIALAKGAAALATGSGAMLAETVHSLADCGNQLLLLLGMRQAKRPASTEYPLGYGRAIYFWSFLVAVMLFCIGGMFSVYEGVHKLLQPEPLRSWGWAVGVLGFALVAEGVSLRTCLQEIGKVRGARSLWTWFRESRQAELIVIFGEDLAALLGLALALAAVLLSVLTGNPLWDALGTIAIGALLIVVAVLVAIQIKAMLIGQSVDPALQRQLHAFFQAQPQIERVIHLIAVQLGEDVLVSVQATLRQKHDAAALLADITCIERGLKQQFPMVRWSFFEPESGAAAVASGG</sequence>
<evidence type="ECO:0000256" key="3">
    <source>
        <dbReference type="ARBA" id="ARBA00022692"/>
    </source>
</evidence>
<dbReference type="PANTHER" id="PTHR13414">
    <property type="entry name" value="HUEL-CATION TRANSPORTER"/>
    <property type="match status" value="1"/>
</dbReference>
<dbReference type="NCBIfam" id="TIGR01297">
    <property type="entry name" value="CDF"/>
    <property type="match status" value="1"/>
</dbReference>
<keyword evidence="10" id="KW-1185">Reference proteome</keyword>
<dbReference type="GO" id="GO:0008324">
    <property type="term" value="F:monoatomic cation transmembrane transporter activity"/>
    <property type="evidence" value="ECO:0007669"/>
    <property type="project" value="InterPro"/>
</dbReference>
<dbReference type="SUPFAM" id="SSF161111">
    <property type="entry name" value="Cation efflux protein transmembrane domain-like"/>
    <property type="match status" value="1"/>
</dbReference>
<gene>
    <name evidence="9" type="ORF">XTALMG727_1028</name>
</gene>
<dbReference type="GO" id="GO:0016020">
    <property type="term" value="C:membrane"/>
    <property type="evidence" value="ECO:0007669"/>
    <property type="project" value="UniProtKB-SubCell"/>
</dbReference>
<evidence type="ECO:0000256" key="4">
    <source>
        <dbReference type="ARBA" id="ARBA00022906"/>
    </source>
</evidence>
<evidence type="ECO:0000259" key="8">
    <source>
        <dbReference type="Pfam" id="PF01545"/>
    </source>
</evidence>
<evidence type="ECO:0000256" key="1">
    <source>
        <dbReference type="ARBA" id="ARBA00004141"/>
    </source>
</evidence>
<feature type="transmembrane region" description="Helical" evidence="7">
    <location>
        <begin position="193"/>
        <end position="212"/>
    </location>
</feature>
<evidence type="ECO:0000256" key="7">
    <source>
        <dbReference type="SAM" id="Phobius"/>
    </source>
</evidence>
<evidence type="ECO:0000256" key="2">
    <source>
        <dbReference type="ARBA" id="ARBA00022448"/>
    </source>
</evidence>
<feature type="transmembrane region" description="Helical" evidence="7">
    <location>
        <begin position="77"/>
        <end position="98"/>
    </location>
</feature>
<comment type="subcellular location">
    <subcellularLocation>
        <location evidence="1">Membrane</location>
        <topology evidence="1">Multi-pass membrane protein</topology>
    </subcellularLocation>
</comment>
<dbReference type="RefSeq" id="WP_053834532.1">
    <property type="nucleotide sequence ID" value="NZ_CXOI01000016.1"/>
</dbReference>